<comment type="caution">
    <text evidence="1">The sequence shown here is derived from an EMBL/GenBank/DDBJ whole genome shotgun (WGS) entry which is preliminary data.</text>
</comment>
<dbReference type="Proteomes" id="UP001177023">
    <property type="component" value="Unassembled WGS sequence"/>
</dbReference>
<reference evidence="1" key="1">
    <citation type="submission" date="2023-06" db="EMBL/GenBank/DDBJ databases">
        <authorList>
            <person name="Delattre M."/>
        </authorList>
    </citation>
    <scope>NUCLEOTIDE SEQUENCE</scope>
    <source>
        <strain evidence="1">AF72</strain>
    </source>
</reference>
<feature type="non-terminal residue" evidence="1">
    <location>
        <position position="1"/>
    </location>
</feature>
<keyword evidence="2" id="KW-1185">Reference proteome</keyword>
<protein>
    <submittedName>
        <fullName evidence="1">Uncharacterized protein</fullName>
    </submittedName>
</protein>
<gene>
    <name evidence="1" type="ORF">MSPICULIGERA_LOCUS22128</name>
</gene>
<name>A0AA36GG97_9BILA</name>
<evidence type="ECO:0000313" key="2">
    <source>
        <dbReference type="Proteomes" id="UP001177023"/>
    </source>
</evidence>
<evidence type="ECO:0000313" key="1">
    <source>
        <dbReference type="EMBL" id="CAJ0584061.1"/>
    </source>
</evidence>
<dbReference type="AlphaFoldDB" id="A0AA36GG97"/>
<sequence>AKGPLHLDIFNALDKDEATVSIERHSKFSRIDERYLSAWDQKFNLYAVHVEGTNWVEVISEQQLYIPLSQVEEDGCIDGWDLAAVNGHVFLLTHTRLYHFDTITIKIDVLALPVKGVTKGPRHRMFTTTYHLEAIDGRRRTVDIVVYSVPNGDRICLHNGNLVRYPSAYTYRTEQLDRPCLPEGPYACLLDANTEKMFFLLLTNNIHRRQCVYLELSQYSPSMNCDMVCDAPVFMATIDYERYYTYHTPVFWYFDNDAIKPPRPKANLPFRFISISRHKSILRFTWKGGFSLPRGTFNPQDLPADSAPDFKVVKVACIITPLINRIIVATEHFLLMETHSGHFEVHVIDKLSRFNQASSEAAEDVIPADNMRGRKIVDMTDAVHCHDIIVLLECGYVVHYEWGHLTLTQVAYRQSRWKSLNGMSLARSFLGMRHFGSSPSTKVFGYAERILDDGRKILVAVIGAVFRDDEVLVEHLQDLRETASLSRDLWNNDDRYQHLLLSLQSPKSLRDVSLILPMISRTYLRAPLITYKIEKIVAEPMDEFGFSLLAVIGTGLTLIVYQPELEKLTVLNEHFPRYPCVDVAFSMVRKVEVEGKTCIRGFIILATEADIELLDFLFKGDPTVKDWATKQPVGTPQAPILRRMVMNVGPRICKLYVPTTVGF</sequence>
<accession>A0AA36GG97</accession>
<organism evidence="1 2">
    <name type="scientific">Mesorhabditis spiculigera</name>
    <dbReference type="NCBI Taxonomy" id="96644"/>
    <lineage>
        <taxon>Eukaryota</taxon>
        <taxon>Metazoa</taxon>
        <taxon>Ecdysozoa</taxon>
        <taxon>Nematoda</taxon>
        <taxon>Chromadorea</taxon>
        <taxon>Rhabditida</taxon>
        <taxon>Rhabditina</taxon>
        <taxon>Rhabditomorpha</taxon>
        <taxon>Rhabditoidea</taxon>
        <taxon>Rhabditidae</taxon>
        <taxon>Mesorhabditinae</taxon>
        <taxon>Mesorhabditis</taxon>
    </lineage>
</organism>
<proteinExistence type="predicted"/>
<dbReference type="EMBL" id="CATQJA010002677">
    <property type="protein sequence ID" value="CAJ0584061.1"/>
    <property type="molecule type" value="Genomic_DNA"/>
</dbReference>
<feature type="non-terminal residue" evidence="1">
    <location>
        <position position="663"/>
    </location>
</feature>